<dbReference type="AlphaFoldDB" id="A0A3N4Z1K7"/>
<evidence type="ECO:0000256" key="1">
    <source>
        <dbReference type="SAM" id="MobiDB-lite"/>
    </source>
</evidence>
<accession>A0A3N4Z1K7</accession>
<organism evidence="2 3">
    <name type="scientific">Georgenia muralis</name>
    <dbReference type="NCBI Taxonomy" id="154117"/>
    <lineage>
        <taxon>Bacteria</taxon>
        <taxon>Bacillati</taxon>
        <taxon>Actinomycetota</taxon>
        <taxon>Actinomycetes</taxon>
        <taxon>Micrococcales</taxon>
        <taxon>Bogoriellaceae</taxon>
        <taxon>Georgenia</taxon>
    </lineage>
</organism>
<feature type="region of interest" description="Disordered" evidence="1">
    <location>
        <begin position="111"/>
        <end position="177"/>
    </location>
</feature>
<protein>
    <submittedName>
        <fullName evidence="2">Uncharacterized protein</fullName>
    </submittedName>
</protein>
<proteinExistence type="predicted"/>
<comment type="caution">
    <text evidence="2">The sequence shown here is derived from an EMBL/GenBank/DDBJ whole genome shotgun (WGS) entry which is preliminary data.</text>
</comment>
<dbReference type="Proteomes" id="UP000280726">
    <property type="component" value="Unassembled WGS sequence"/>
</dbReference>
<evidence type="ECO:0000313" key="2">
    <source>
        <dbReference type="EMBL" id="RPF26487.1"/>
    </source>
</evidence>
<gene>
    <name evidence="2" type="ORF">EDD32_0930</name>
</gene>
<dbReference type="EMBL" id="RKRA01000001">
    <property type="protein sequence ID" value="RPF26487.1"/>
    <property type="molecule type" value="Genomic_DNA"/>
</dbReference>
<evidence type="ECO:0000313" key="3">
    <source>
        <dbReference type="Proteomes" id="UP000280726"/>
    </source>
</evidence>
<reference evidence="2 3" key="1">
    <citation type="submission" date="2018-11" db="EMBL/GenBank/DDBJ databases">
        <title>Sequencing the genomes of 1000 actinobacteria strains.</title>
        <authorList>
            <person name="Klenk H.-P."/>
        </authorList>
    </citation>
    <scope>NUCLEOTIDE SEQUENCE [LARGE SCALE GENOMIC DNA]</scope>
    <source>
        <strain evidence="2 3">DSM 14418</strain>
    </source>
</reference>
<keyword evidence="3" id="KW-1185">Reference proteome</keyword>
<dbReference type="RefSeq" id="WP_170175211.1">
    <property type="nucleotide sequence ID" value="NZ_RKRA01000001.1"/>
</dbReference>
<name>A0A3N4Z1K7_9MICO</name>
<sequence>MSETVTWTVHSGGLYGDAVDHAALEEALRETKAVALVREESPDALGVVLAVTGRTRRVAVVEGGEVVPGPPLFRFVDDLAAASGTEVAVGDVWAGGEVYVDDLDELEADGEDLGAEGTGIGPAGDVAGTDLADETDTDRTDTDETPDAGPDEAQPGAEPVTRRGRRGRRRAADDDAEHVRVAAVTAMPLREVPFWTEDLGVPVAVLDRGDRRLVLAERPLGVGGWGRHALPVVELDVQDGEPSVVVTRPAPAQPRTWRWVPGWRPLGLVGDADGKAAATFAEDVLGAGGMATALADALPDLDRTAVRDALLDRTDGLSRLARALGLPQEADDVLHGRLTPLAVPGARVYEPRGIAHAIGETVALETRGYGAVPAFWRTYRGIAVDRPWVMRGATATEALIGAAALTTALRSAGRTRRVGAAVGAWMLVDAAAELAAARWVSRHTTPEGRFLPPGGPGREDG</sequence>